<keyword evidence="8 10" id="KW-0975">Bacterial flagellum</keyword>
<keyword evidence="11" id="KW-0969">Cilium</keyword>
<evidence type="ECO:0000256" key="5">
    <source>
        <dbReference type="ARBA" id="ARBA00022692"/>
    </source>
</evidence>
<dbReference type="HOGENOM" id="CLU_063626_2_3_9"/>
<evidence type="ECO:0000256" key="9">
    <source>
        <dbReference type="NCBIfam" id="TIGR01400"/>
    </source>
</evidence>
<feature type="transmembrane region" description="Helical" evidence="10">
    <location>
        <begin position="178"/>
        <end position="201"/>
    </location>
</feature>
<protein>
    <recommendedName>
        <fullName evidence="3 9">Flagellar biosynthetic protein FliR</fullName>
    </recommendedName>
</protein>
<feature type="transmembrane region" description="Helical" evidence="10">
    <location>
        <begin position="75"/>
        <end position="93"/>
    </location>
</feature>
<keyword evidence="5 10" id="KW-0812">Transmembrane</keyword>
<dbReference type="Pfam" id="PF01311">
    <property type="entry name" value="Bac_export_1"/>
    <property type="match status" value="1"/>
</dbReference>
<evidence type="ECO:0000256" key="10">
    <source>
        <dbReference type="RuleBase" id="RU362071"/>
    </source>
</evidence>
<keyword evidence="11" id="KW-0966">Cell projection</keyword>
<feature type="transmembrane region" description="Helical" evidence="10">
    <location>
        <begin position="221"/>
        <end position="242"/>
    </location>
</feature>
<dbReference type="PRINTS" id="PR00953">
    <property type="entry name" value="TYPE3IMRPROT"/>
</dbReference>
<proteinExistence type="inferred from homology"/>
<reference evidence="11 12" key="1">
    <citation type="journal article" date="2011" name="J. Bacteriol.">
        <title>Genome sequence of Brevibacillus laterosporus LMG 15441, a pathogen of invertebrates.</title>
        <authorList>
            <person name="Djukic M."/>
            <person name="Poehlein A."/>
            <person name="Thurmer A."/>
            <person name="Daniel R."/>
        </authorList>
    </citation>
    <scope>NUCLEOTIDE SEQUENCE [LARGE SCALE GENOMIC DNA]</scope>
    <source>
        <strain evidence="11 12">LMG 15441</strain>
    </source>
</reference>
<comment type="subcellular location">
    <subcellularLocation>
        <location evidence="10">Cell membrane</location>
        <topology evidence="10">Multi-pass membrane protein</topology>
    </subcellularLocation>
    <subcellularLocation>
        <location evidence="10">Bacterial flagellum basal body</location>
    </subcellularLocation>
</comment>
<keyword evidence="11" id="KW-0282">Flagellum</keyword>
<evidence type="ECO:0000313" key="12">
    <source>
        <dbReference type="Proteomes" id="UP000005850"/>
    </source>
</evidence>
<dbReference type="eggNOG" id="COG1684">
    <property type="taxonomic scope" value="Bacteria"/>
</dbReference>
<dbReference type="GO" id="GO:0009425">
    <property type="term" value="C:bacterial-type flagellum basal body"/>
    <property type="evidence" value="ECO:0007669"/>
    <property type="project" value="UniProtKB-SubCell"/>
</dbReference>
<dbReference type="PANTHER" id="PTHR30065:SF1">
    <property type="entry name" value="SURFACE PRESENTATION OF ANTIGENS PROTEIN SPAR"/>
    <property type="match status" value="1"/>
</dbReference>
<comment type="similarity">
    <text evidence="2 10">Belongs to the FliR/MopE/SpaR family.</text>
</comment>
<dbReference type="AlphaFoldDB" id="A0A075RDW7"/>
<dbReference type="GO" id="GO:0006605">
    <property type="term" value="P:protein targeting"/>
    <property type="evidence" value="ECO:0007669"/>
    <property type="project" value="UniProtKB-UniRule"/>
</dbReference>
<sequence length="259" mass="28417">MQLIETFLPMYLLVFVRIISFVVSAPLFTQRGMPNQFKIGFAAAMAFISFAYVPILDKIPLDITFAAYVVKETIVGLLLGFLLQLMFSAVRVAGGLMDLQMGLAMANVVDPATGAYVPISGRLKEILATLYFLSINGHHLMIQGILKSYQTIPISKLGVSFSSEAFGEFMLKAISQMFLSAFMMAIPIVIALFLVDLSLGIVAKTVPQFNIFVVGLPLKLLISFLMLIFIMPGFFLVLSNYISKMFQAMAELILILGGA</sequence>
<evidence type="ECO:0000313" key="11">
    <source>
        <dbReference type="EMBL" id="AIG27600.1"/>
    </source>
</evidence>
<evidence type="ECO:0000256" key="6">
    <source>
        <dbReference type="ARBA" id="ARBA00022989"/>
    </source>
</evidence>
<evidence type="ECO:0000256" key="2">
    <source>
        <dbReference type="ARBA" id="ARBA00009772"/>
    </source>
</evidence>
<dbReference type="GO" id="GO:0005886">
    <property type="term" value="C:plasma membrane"/>
    <property type="evidence" value="ECO:0007669"/>
    <property type="project" value="UniProtKB-SubCell"/>
</dbReference>
<keyword evidence="6 10" id="KW-1133">Transmembrane helix</keyword>
<keyword evidence="7 10" id="KW-0472">Membrane</keyword>
<dbReference type="InterPro" id="IPR002010">
    <property type="entry name" value="T3SS_IM_R"/>
</dbReference>
<organism evidence="11 12">
    <name type="scientific">Brevibacillus laterosporus LMG 15441</name>
    <dbReference type="NCBI Taxonomy" id="1042163"/>
    <lineage>
        <taxon>Bacteria</taxon>
        <taxon>Bacillati</taxon>
        <taxon>Bacillota</taxon>
        <taxon>Bacilli</taxon>
        <taxon>Bacillales</taxon>
        <taxon>Paenibacillaceae</taxon>
        <taxon>Brevibacillus</taxon>
    </lineage>
</organism>
<evidence type="ECO:0000256" key="1">
    <source>
        <dbReference type="ARBA" id="ARBA00002578"/>
    </source>
</evidence>
<feature type="transmembrane region" description="Helical" evidence="10">
    <location>
        <begin position="39"/>
        <end position="55"/>
    </location>
</feature>
<dbReference type="RefSeq" id="WP_003336925.1">
    <property type="nucleotide sequence ID" value="NZ_CP007806.1"/>
</dbReference>
<evidence type="ECO:0000256" key="7">
    <source>
        <dbReference type="ARBA" id="ARBA00023136"/>
    </source>
</evidence>
<feature type="transmembrane region" description="Helical" evidence="10">
    <location>
        <begin position="6"/>
        <end position="27"/>
    </location>
</feature>
<dbReference type="Proteomes" id="UP000005850">
    <property type="component" value="Chromosome"/>
</dbReference>
<evidence type="ECO:0000256" key="8">
    <source>
        <dbReference type="ARBA" id="ARBA00023143"/>
    </source>
</evidence>
<keyword evidence="12" id="KW-1185">Reference proteome</keyword>
<dbReference type="GO" id="GO:0044780">
    <property type="term" value="P:bacterial-type flagellum assembly"/>
    <property type="evidence" value="ECO:0007669"/>
    <property type="project" value="UniProtKB-UniRule"/>
</dbReference>
<evidence type="ECO:0000256" key="4">
    <source>
        <dbReference type="ARBA" id="ARBA00022475"/>
    </source>
</evidence>
<dbReference type="InterPro" id="IPR006303">
    <property type="entry name" value="FliR"/>
</dbReference>
<dbReference type="STRING" id="1042163.BRLA_c032880"/>
<dbReference type="PANTHER" id="PTHR30065">
    <property type="entry name" value="FLAGELLAR BIOSYNTHETIC PROTEIN FLIR"/>
    <property type="match status" value="1"/>
</dbReference>
<dbReference type="NCBIfam" id="TIGR01400">
    <property type="entry name" value="fliR"/>
    <property type="match status" value="1"/>
</dbReference>
<name>A0A075RDW7_BRELA</name>
<dbReference type="EMBL" id="CP007806">
    <property type="protein sequence ID" value="AIG27600.1"/>
    <property type="molecule type" value="Genomic_DNA"/>
</dbReference>
<comment type="function">
    <text evidence="1 10">Role in flagellar biosynthesis.</text>
</comment>
<gene>
    <name evidence="11" type="primary">fliR</name>
    <name evidence="11" type="ORF">BRLA_c032880</name>
</gene>
<evidence type="ECO:0000256" key="3">
    <source>
        <dbReference type="ARBA" id="ARBA00021717"/>
    </source>
</evidence>
<keyword evidence="4 10" id="KW-1003">Cell membrane</keyword>
<dbReference type="KEGG" id="blr:BRLA_c032880"/>
<accession>A0A075RDW7</accession>